<evidence type="ECO:0000256" key="2">
    <source>
        <dbReference type="ARBA" id="ARBA00022737"/>
    </source>
</evidence>
<organism evidence="7 8">
    <name type="scientific">Diatraea saccharalis</name>
    <name type="common">sugarcane borer</name>
    <dbReference type="NCBI Taxonomy" id="40085"/>
    <lineage>
        <taxon>Eukaryota</taxon>
        <taxon>Metazoa</taxon>
        <taxon>Ecdysozoa</taxon>
        <taxon>Arthropoda</taxon>
        <taxon>Hexapoda</taxon>
        <taxon>Insecta</taxon>
        <taxon>Pterygota</taxon>
        <taxon>Neoptera</taxon>
        <taxon>Endopterygota</taxon>
        <taxon>Lepidoptera</taxon>
        <taxon>Glossata</taxon>
        <taxon>Ditrysia</taxon>
        <taxon>Pyraloidea</taxon>
        <taxon>Crambidae</taxon>
        <taxon>Crambinae</taxon>
        <taxon>Diatraea</taxon>
    </lineage>
</organism>
<keyword evidence="4" id="KW-0862">Zinc</keyword>
<keyword evidence="2" id="KW-0677">Repeat</keyword>
<evidence type="ECO:0000256" key="1">
    <source>
        <dbReference type="ARBA" id="ARBA00022723"/>
    </source>
</evidence>
<feature type="domain" description="C2H2-type" evidence="6">
    <location>
        <begin position="361"/>
        <end position="384"/>
    </location>
</feature>
<keyword evidence="3 5" id="KW-0863">Zinc-finger</keyword>
<dbReference type="InterPro" id="IPR036236">
    <property type="entry name" value="Znf_C2H2_sf"/>
</dbReference>
<dbReference type="InterPro" id="IPR013087">
    <property type="entry name" value="Znf_C2H2_type"/>
</dbReference>
<reference evidence="7" key="1">
    <citation type="submission" date="2021-12" db="EMBL/GenBank/DDBJ databases">
        <authorList>
            <person name="King R."/>
        </authorList>
    </citation>
    <scope>NUCLEOTIDE SEQUENCE</scope>
</reference>
<dbReference type="PROSITE" id="PS50157">
    <property type="entry name" value="ZINC_FINGER_C2H2_2"/>
    <property type="match status" value="5"/>
</dbReference>
<dbReference type="EMBL" id="OU893351">
    <property type="protein sequence ID" value="CAG9790038.1"/>
    <property type="molecule type" value="Genomic_DNA"/>
</dbReference>
<keyword evidence="8" id="KW-1185">Reference proteome</keyword>
<evidence type="ECO:0000313" key="8">
    <source>
        <dbReference type="Proteomes" id="UP001153714"/>
    </source>
</evidence>
<accession>A0A9N9R655</accession>
<name>A0A9N9R655_9NEOP</name>
<evidence type="ECO:0000256" key="3">
    <source>
        <dbReference type="ARBA" id="ARBA00022771"/>
    </source>
</evidence>
<protein>
    <recommendedName>
        <fullName evidence="6">C2H2-type domain-containing protein</fullName>
    </recommendedName>
</protein>
<feature type="domain" description="C2H2-type" evidence="6">
    <location>
        <begin position="305"/>
        <end position="332"/>
    </location>
</feature>
<proteinExistence type="predicted"/>
<dbReference type="GO" id="GO:0008270">
    <property type="term" value="F:zinc ion binding"/>
    <property type="evidence" value="ECO:0007669"/>
    <property type="project" value="UniProtKB-KW"/>
</dbReference>
<sequence length="389" mass="45057">MDMLKNILDPNKLKLSCFLCFKSCGNMSSLFQDYVISIEYKTIEIKLKDIIYSLFPSHIILSEQACMDCISLLIEIFIVLQKNSLKRKILTEVTKTLIQEINTRPSNGRLFINLKLPEYEDVRLKTETVTNKKVVAHEDVTEQEKEYISTPLCQLINCKICTMKFPSKNVLKAHIKLAHETANKSAICEICGKDCIKSSTLKAHLNSHKEGVCPHCSKVLKTHPHFKLHIKSHDPNFKIKRQRPKVYYNCDLCSFKSLNKQSLQGHINKMHLRIRPHICDICNKGFYRKSNLVEHVATHGEGKSMTCEHCGLKFLYKKTLLEHLRLHSGDKPFPCDVCKERFVTSGRRTEHFKRKHMEKNVPCYLCDKKFSLNSEVNVHLKKYHGVVNK</sequence>
<dbReference type="SUPFAM" id="SSF57667">
    <property type="entry name" value="beta-beta-alpha zinc fingers"/>
    <property type="match status" value="4"/>
</dbReference>
<evidence type="ECO:0000259" key="6">
    <source>
        <dbReference type="PROSITE" id="PS50157"/>
    </source>
</evidence>
<dbReference type="AlphaFoldDB" id="A0A9N9R655"/>
<dbReference type="OrthoDB" id="8922241at2759"/>
<evidence type="ECO:0000313" key="7">
    <source>
        <dbReference type="EMBL" id="CAG9790038.1"/>
    </source>
</evidence>
<keyword evidence="1" id="KW-0479">Metal-binding</keyword>
<reference evidence="7" key="2">
    <citation type="submission" date="2022-10" db="EMBL/GenBank/DDBJ databases">
        <authorList>
            <consortium name="ENA_rothamsted_submissions"/>
            <consortium name="culmorum"/>
            <person name="King R."/>
        </authorList>
    </citation>
    <scope>NUCLEOTIDE SEQUENCE</scope>
</reference>
<dbReference type="SMART" id="SM00355">
    <property type="entry name" value="ZnF_C2H2"/>
    <property type="match status" value="8"/>
</dbReference>
<dbReference type="PANTHER" id="PTHR24379:SF121">
    <property type="entry name" value="C2H2-TYPE DOMAIN-CONTAINING PROTEIN"/>
    <property type="match status" value="1"/>
</dbReference>
<dbReference type="Gene3D" id="3.30.160.60">
    <property type="entry name" value="Classic Zinc Finger"/>
    <property type="match status" value="5"/>
</dbReference>
<dbReference type="PROSITE" id="PS00028">
    <property type="entry name" value="ZINC_FINGER_C2H2_1"/>
    <property type="match status" value="7"/>
</dbReference>
<dbReference type="Proteomes" id="UP001153714">
    <property type="component" value="Chromosome 20"/>
</dbReference>
<dbReference type="PANTHER" id="PTHR24379">
    <property type="entry name" value="KRAB AND ZINC FINGER DOMAIN-CONTAINING"/>
    <property type="match status" value="1"/>
</dbReference>
<feature type="domain" description="C2H2-type" evidence="6">
    <location>
        <begin position="156"/>
        <end position="184"/>
    </location>
</feature>
<gene>
    <name evidence="7" type="ORF">DIATSA_LOCUS7728</name>
</gene>
<evidence type="ECO:0000256" key="5">
    <source>
        <dbReference type="PROSITE-ProRule" id="PRU00042"/>
    </source>
</evidence>
<feature type="domain" description="C2H2-type" evidence="6">
    <location>
        <begin position="277"/>
        <end position="304"/>
    </location>
</feature>
<dbReference type="Pfam" id="PF12874">
    <property type="entry name" value="zf-met"/>
    <property type="match status" value="2"/>
</dbReference>
<evidence type="ECO:0000256" key="4">
    <source>
        <dbReference type="ARBA" id="ARBA00022833"/>
    </source>
</evidence>
<feature type="domain" description="C2H2-type" evidence="6">
    <location>
        <begin position="248"/>
        <end position="276"/>
    </location>
</feature>
<dbReference type="FunFam" id="3.30.160.60:FF:000065">
    <property type="entry name" value="B-cell CLL/lymphoma 6, member B"/>
    <property type="match status" value="1"/>
</dbReference>
<dbReference type="Pfam" id="PF00096">
    <property type="entry name" value="zf-C2H2"/>
    <property type="match status" value="1"/>
</dbReference>